<gene>
    <name evidence="8" type="ORF">C0Z18_15925</name>
</gene>
<evidence type="ECO:0000256" key="2">
    <source>
        <dbReference type="ARBA" id="ARBA00022448"/>
    </source>
</evidence>
<evidence type="ECO:0000256" key="1">
    <source>
        <dbReference type="ARBA" id="ARBA00004651"/>
    </source>
</evidence>
<comment type="caution">
    <text evidence="8">The sequence shown here is derived from an EMBL/GenBank/DDBJ whole genome shotgun (WGS) entry which is preliminary data.</text>
</comment>
<comment type="subcellular location">
    <subcellularLocation>
        <location evidence="1">Cell membrane</location>
        <topology evidence="1">Multi-pass membrane protein</topology>
    </subcellularLocation>
</comment>
<feature type="transmembrane region" description="Helical" evidence="7">
    <location>
        <begin position="30"/>
        <end position="49"/>
    </location>
</feature>
<dbReference type="RefSeq" id="WP_102646440.1">
    <property type="nucleotide sequence ID" value="NZ_PNYA01000013.1"/>
</dbReference>
<sequence length="373" mass="40203">MTRFRPFRWLASSLASVIVSPYYRYRHASLLHAVRVGLAMLVSILVTTGVHVPNGIWASVTVLVVIGGLQHHGNIRKKAADRALGTLLGAAVGLALIAQLHVIGSMPLTYLLMAIATGVCGYYAIGKAGYIALLTAITICIVAGHGDSTIDTGLWRTLNVLIGIVIALAFSFAVPLYATYSWRYLLARNLRDCARIRGRIARGRPLDVETHVAAFAAMNGRLVKLRSLMPSVAKEVDIPLKRLEAIQRLHRSTLSALEMMSTSAAMHSAAPADTGDDAHAERAALLRIARALRFGSHSRAGERLAVPSLGSIVPDGHRGEVGGAPDDTLPGPRWIANWFAQQVDVLRALLGDTEPHWHIEGDAAVRARVRSAR</sequence>
<keyword evidence="6 7" id="KW-0472">Membrane</keyword>
<feature type="transmembrane region" description="Helical" evidence="7">
    <location>
        <begin position="83"/>
        <end position="102"/>
    </location>
</feature>
<accession>A0A2N7VP10</accession>
<dbReference type="OrthoDB" id="6653789at2"/>
<protein>
    <recommendedName>
        <fullName evidence="10">FUSC family protein</fullName>
    </recommendedName>
</protein>
<evidence type="ECO:0000256" key="3">
    <source>
        <dbReference type="ARBA" id="ARBA00022475"/>
    </source>
</evidence>
<dbReference type="EMBL" id="PNYA01000013">
    <property type="protein sequence ID" value="PMS18890.1"/>
    <property type="molecule type" value="Genomic_DNA"/>
</dbReference>
<dbReference type="InterPro" id="IPR006726">
    <property type="entry name" value="PHBA_efflux_AaeB/fusaric-R"/>
</dbReference>
<keyword evidence="4 7" id="KW-0812">Transmembrane</keyword>
<feature type="transmembrane region" description="Helical" evidence="7">
    <location>
        <begin position="130"/>
        <end position="146"/>
    </location>
</feature>
<name>A0A2N7VP10_9BURK</name>
<feature type="transmembrane region" description="Helical" evidence="7">
    <location>
        <begin position="55"/>
        <end position="71"/>
    </location>
</feature>
<keyword evidence="9" id="KW-1185">Reference proteome</keyword>
<keyword evidence="3" id="KW-1003">Cell membrane</keyword>
<keyword evidence="2" id="KW-0813">Transport</keyword>
<evidence type="ECO:0000313" key="9">
    <source>
        <dbReference type="Proteomes" id="UP000235616"/>
    </source>
</evidence>
<dbReference type="GO" id="GO:0005886">
    <property type="term" value="C:plasma membrane"/>
    <property type="evidence" value="ECO:0007669"/>
    <property type="project" value="UniProtKB-SubCell"/>
</dbReference>
<organism evidence="8 9">
    <name type="scientific">Trinickia dabaoshanensis</name>
    <dbReference type="NCBI Taxonomy" id="564714"/>
    <lineage>
        <taxon>Bacteria</taxon>
        <taxon>Pseudomonadati</taxon>
        <taxon>Pseudomonadota</taxon>
        <taxon>Betaproteobacteria</taxon>
        <taxon>Burkholderiales</taxon>
        <taxon>Burkholderiaceae</taxon>
        <taxon>Trinickia</taxon>
    </lineage>
</organism>
<evidence type="ECO:0000313" key="8">
    <source>
        <dbReference type="EMBL" id="PMS18890.1"/>
    </source>
</evidence>
<dbReference type="GO" id="GO:0022857">
    <property type="term" value="F:transmembrane transporter activity"/>
    <property type="evidence" value="ECO:0007669"/>
    <property type="project" value="InterPro"/>
</dbReference>
<keyword evidence="5 7" id="KW-1133">Transmembrane helix</keyword>
<reference evidence="8 9" key="1">
    <citation type="submission" date="2018-01" db="EMBL/GenBank/DDBJ databases">
        <title>Whole genome analyses suggest that Burkholderia sensu lato contains two further novel genera in the rhizoxinica-symbiotica group Mycetohabitans gen. nov., and Trinickia gen. nov.: implications for the evolution of diazotrophy and nodulation in the Burkholderiaceae.</title>
        <authorList>
            <person name="Estrada-de los Santos P."/>
            <person name="Palmer M."/>
            <person name="Chavez-Ramirez B."/>
            <person name="Beukes C."/>
            <person name="Steenkamp E.T."/>
            <person name="Hirsch A.M."/>
            <person name="Manyaka P."/>
            <person name="Maluk M."/>
            <person name="Lafos M."/>
            <person name="Crook M."/>
            <person name="Gross E."/>
            <person name="Simon M.F."/>
            <person name="Bueno dos Reis Junior F."/>
            <person name="Poole P.S."/>
            <person name="Venter S.N."/>
            <person name="James E.K."/>
        </authorList>
    </citation>
    <scope>NUCLEOTIDE SEQUENCE [LARGE SCALE GENOMIC DNA]</scope>
    <source>
        <strain evidence="8 9">GIMN1.004</strain>
    </source>
</reference>
<evidence type="ECO:0000256" key="4">
    <source>
        <dbReference type="ARBA" id="ARBA00022692"/>
    </source>
</evidence>
<dbReference type="Proteomes" id="UP000235616">
    <property type="component" value="Unassembled WGS sequence"/>
</dbReference>
<dbReference type="PANTHER" id="PTHR30509">
    <property type="entry name" value="P-HYDROXYBENZOIC ACID EFFLUX PUMP SUBUNIT-RELATED"/>
    <property type="match status" value="1"/>
</dbReference>
<dbReference type="Pfam" id="PF04632">
    <property type="entry name" value="FUSC"/>
    <property type="match status" value="1"/>
</dbReference>
<evidence type="ECO:0000256" key="7">
    <source>
        <dbReference type="SAM" id="Phobius"/>
    </source>
</evidence>
<evidence type="ECO:0000256" key="5">
    <source>
        <dbReference type="ARBA" id="ARBA00022989"/>
    </source>
</evidence>
<proteinExistence type="predicted"/>
<dbReference type="AlphaFoldDB" id="A0A2N7VP10"/>
<evidence type="ECO:0008006" key="10">
    <source>
        <dbReference type="Google" id="ProtNLM"/>
    </source>
</evidence>
<dbReference type="PANTHER" id="PTHR30509:SF9">
    <property type="entry name" value="MULTIDRUG RESISTANCE PROTEIN MDTO"/>
    <property type="match status" value="1"/>
</dbReference>
<evidence type="ECO:0000256" key="6">
    <source>
        <dbReference type="ARBA" id="ARBA00023136"/>
    </source>
</evidence>
<feature type="transmembrane region" description="Helical" evidence="7">
    <location>
        <begin position="158"/>
        <end position="178"/>
    </location>
</feature>